<evidence type="ECO:0000259" key="1">
    <source>
        <dbReference type="Pfam" id="PF15919"/>
    </source>
</evidence>
<organism evidence="2">
    <name type="scientific">marine sediment metagenome</name>
    <dbReference type="NCBI Taxonomy" id="412755"/>
    <lineage>
        <taxon>unclassified sequences</taxon>
        <taxon>metagenomes</taxon>
        <taxon>ecological metagenomes</taxon>
    </lineage>
</organism>
<dbReference type="InterPro" id="IPR051404">
    <property type="entry name" value="TA_system_antitoxin"/>
</dbReference>
<dbReference type="AlphaFoldDB" id="X0X397"/>
<gene>
    <name evidence="2" type="ORF">S01H1_69975</name>
</gene>
<comment type="caution">
    <text evidence="2">The sequence shown here is derived from an EMBL/GenBank/DDBJ whole genome shotgun (WGS) entry which is preliminary data.</text>
</comment>
<dbReference type="SUPFAM" id="SSF143100">
    <property type="entry name" value="TTHA1013/TTHA0281-like"/>
    <property type="match status" value="1"/>
</dbReference>
<accession>X0X397</accession>
<dbReference type="PANTHER" id="PTHR34504:SF2">
    <property type="entry name" value="UPF0150 PROTEIN SSL0259"/>
    <property type="match status" value="1"/>
</dbReference>
<dbReference type="InterPro" id="IPR035069">
    <property type="entry name" value="TTHA1013/TTHA0281-like"/>
</dbReference>
<dbReference type="Pfam" id="PF15919">
    <property type="entry name" value="HicB_lk_antitox"/>
    <property type="match status" value="1"/>
</dbReference>
<dbReference type="PANTHER" id="PTHR34504">
    <property type="entry name" value="ANTITOXIN HICB"/>
    <property type="match status" value="1"/>
</dbReference>
<dbReference type="EMBL" id="BARS01046485">
    <property type="protein sequence ID" value="GAG29902.1"/>
    <property type="molecule type" value="Genomic_DNA"/>
</dbReference>
<name>X0X397_9ZZZZ</name>
<evidence type="ECO:0000313" key="2">
    <source>
        <dbReference type="EMBL" id="GAG29902.1"/>
    </source>
</evidence>
<protein>
    <recommendedName>
        <fullName evidence="1">HicB-like antitoxin of toxin-antitoxin system domain-containing protein</fullName>
    </recommendedName>
</protein>
<reference evidence="2" key="1">
    <citation type="journal article" date="2014" name="Front. Microbiol.">
        <title>High frequency of phylogenetically diverse reductive dehalogenase-homologous genes in deep subseafloor sedimentary metagenomes.</title>
        <authorList>
            <person name="Kawai M."/>
            <person name="Futagami T."/>
            <person name="Toyoda A."/>
            <person name="Takaki Y."/>
            <person name="Nishi S."/>
            <person name="Hori S."/>
            <person name="Arai W."/>
            <person name="Tsubouchi T."/>
            <person name="Morono Y."/>
            <person name="Uchiyama I."/>
            <person name="Ito T."/>
            <person name="Fujiyama A."/>
            <person name="Inagaki F."/>
            <person name="Takami H."/>
        </authorList>
    </citation>
    <scope>NUCLEOTIDE SEQUENCE</scope>
    <source>
        <strain evidence="2">Expedition CK06-06</strain>
    </source>
</reference>
<dbReference type="InterPro" id="IPR031807">
    <property type="entry name" value="HicB-like"/>
</dbReference>
<proteinExistence type="predicted"/>
<dbReference type="Gene3D" id="3.30.160.250">
    <property type="match status" value="1"/>
</dbReference>
<sequence>MTRQLPIIVERCEEGGFFAECPLLPGCHVQGETYEETLKEIQAAVEAMIDDYIASGDPLPVGAPILTTVTVER</sequence>
<feature type="domain" description="HicB-like antitoxin of toxin-antitoxin system" evidence="1">
    <location>
        <begin position="6"/>
        <end position="65"/>
    </location>
</feature>